<sequence length="132" mass="15133">MSKTGGWPNFRRIHKHEFGNKRFFISGSPNPTPGLSPDVVAKLTPNSVDFLVRQGINAVYTWNTWPLLYGELQLFVPKNIEYVWDSAPPAFGLKLEHLEKLWKICLAIGVFRWSKSSRVYLEAQRGTWQSGL</sequence>
<dbReference type="Proteomes" id="UP000824881">
    <property type="component" value="Unassembled WGS sequence"/>
</dbReference>
<proteinExistence type="predicted"/>
<keyword evidence="2" id="KW-1185">Reference proteome</keyword>
<dbReference type="EMBL" id="WQMT02000003">
    <property type="protein sequence ID" value="KAG9225133.1"/>
    <property type="molecule type" value="Genomic_DNA"/>
</dbReference>
<gene>
    <name evidence="1" type="ORF">CCMSSC00406_0007456</name>
</gene>
<reference evidence="1 2" key="1">
    <citation type="journal article" date="2021" name="Appl. Environ. Microbiol.">
        <title>Genetic linkage and physical mapping for an oyster mushroom Pleurotus cornucopiae and QTL analysis for the trait cap color.</title>
        <authorList>
            <person name="Zhang Y."/>
            <person name="Gao W."/>
            <person name="Sonnenberg A."/>
            <person name="Chen Q."/>
            <person name="Zhang J."/>
            <person name="Huang C."/>
        </authorList>
    </citation>
    <scope>NUCLEOTIDE SEQUENCE [LARGE SCALE GENOMIC DNA]</scope>
    <source>
        <strain evidence="1">CCMSSC00406</strain>
    </source>
</reference>
<name>A0ACB7J711_PLECO</name>
<comment type="caution">
    <text evidence="1">The sequence shown here is derived from an EMBL/GenBank/DDBJ whole genome shotgun (WGS) entry which is preliminary data.</text>
</comment>
<evidence type="ECO:0000313" key="2">
    <source>
        <dbReference type="Proteomes" id="UP000824881"/>
    </source>
</evidence>
<evidence type="ECO:0000313" key="1">
    <source>
        <dbReference type="EMBL" id="KAG9225133.1"/>
    </source>
</evidence>
<protein>
    <submittedName>
        <fullName evidence="1">Uncharacterized protein</fullName>
    </submittedName>
</protein>
<organism evidence="1 2">
    <name type="scientific">Pleurotus cornucopiae</name>
    <name type="common">Cornucopia mushroom</name>
    <dbReference type="NCBI Taxonomy" id="5321"/>
    <lineage>
        <taxon>Eukaryota</taxon>
        <taxon>Fungi</taxon>
        <taxon>Dikarya</taxon>
        <taxon>Basidiomycota</taxon>
        <taxon>Agaricomycotina</taxon>
        <taxon>Agaricomycetes</taxon>
        <taxon>Agaricomycetidae</taxon>
        <taxon>Agaricales</taxon>
        <taxon>Pleurotineae</taxon>
        <taxon>Pleurotaceae</taxon>
        <taxon>Pleurotus</taxon>
    </lineage>
</organism>
<accession>A0ACB7J711</accession>